<feature type="binding site" evidence="11">
    <location>
        <position position="36"/>
    </location>
    <ligand>
        <name>Mg(2+)</name>
        <dbReference type="ChEBI" id="CHEBI:18420"/>
    </ligand>
</feature>
<gene>
    <name evidence="11" type="primary">aroK</name>
    <name evidence="12" type="ordered locus">Mesop_1555</name>
</gene>
<dbReference type="RefSeq" id="WP_013892768.1">
    <property type="nucleotide sequence ID" value="NC_015675.1"/>
</dbReference>
<evidence type="ECO:0000313" key="13">
    <source>
        <dbReference type="Proteomes" id="UP000001623"/>
    </source>
</evidence>
<dbReference type="KEGG" id="mop:Mesop_1555"/>
<dbReference type="SUPFAM" id="SSF52540">
    <property type="entry name" value="P-loop containing nucleoside triphosphate hydrolases"/>
    <property type="match status" value="1"/>
</dbReference>
<comment type="cofactor">
    <cofactor evidence="11">
        <name>Mg(2+)</name>
        <dbReference type="ChEBI" id="CHEBI:18420"/>
    </cofactor>
    <text evidence="11">Binds 1 Mg(2+) ion per subunit.</text>
</comment>
<dbReference type="AlphaFoldDB" id="F7Y1Y1"/>
<dbReference type="CDD" id="cd00464">
    <property type="entry name" value="SK"/>
    <property type="match status" value="1"/>
</dbReference>
<dbReference type="GO" id="GO:0004765">
    <property type="term" value="F:shikimate kinase activity"/>
    <property type="evidence" value="ECO:0007669"/>
    <property type="project" value="UniProtKB-UniRule"/>
</dbReference>
<dbReference type="PANTHER" id="PTHR21087:SF16">
    <property type="entry name" value="SHIKIMATE KINASE 1, CHLOROPLASTIC"/>
    <property type="match status" value="1"/>
</dbReference>
<dbReference type="Proteomes" id="UP000001623">
    <property type="component" value="Chromosome"/>
</dbReference>
<evidence type="ECO:0000256" key="10">
    <source>
        <dbReference type="ARBA" id="ARBA00048567"/>
    </source>
</evidence>
<feature type="binding site" evidence="11">
    <location>
        <position position="138"/>
    </location>
    <ligand>
        <name>ATP</name>
        <dbReference type="ChEBI" id="CHEBI:30616"/>
    </ligand>
</feature>
<evidence type="ECO:0000256" key="5">
    <source>
        <dbReference type="ARBA" id="ARBA00022679"/>
    </source>
</evidence>
<comment type="caution">
    <text evidence="11">Lacks conserved residue(s) required for the propagation of feature annotation.</text>
</comment>
<name>F7Y1Y1_MESOW</name>
<keyword evidence="4 11" id="KW-0028">Amino-acid biosynthesis</keyword>
<keyword evidence="11" id="KW-0963">Cytoplasm</keyword>
<keyword evidence="7 11" id="KW-0418">Kinase</keyword>
<dbReference type="InterPro" id="IPR031322">
    <property type="entry name" value="Shikimate/glucono_kinase"/>
</dbReference>
<dbReference type="HAMAP" id="MF_00109">
    <property type="entry name" value="Shikimate_kinase"/>
    <property type="match status" value="1"/>
</dbReference>
<dbReference type="GO" id="GO:0009073">
    <property type="term" value="P:aromatic amino acid family biosynthetic process"/>
    <property type="evidence" value="ECO:0007669"/>
    <property type="project" value="UniProtKB-KW"/>
</dbReference>
<keyword evidence="11" id="KW-0479">Metal-binding</keyword>
<dbReference type="HOGENOM" id="CLU_057607_2_0_5"/>
<comment type="function">
    <text evidence="11">Catalyzes the specific phosphorylation of the 3-hydroxyl group of shikimic acid using ATP as a cosubstrate.</text>
</comment>
<evidence type="ECO:0000256" key="6">
    <source>
        <dbReference type="ARBA" id="ARBA00022741"/>
    </source>
</evidence>
<evidence type="ECO:0000313" key="12">
    <source>
        <dbReference type="EMBL" id="AEH86037.1"/>
    </source>
</evidence>
<evidence type="ECO:0000256" key="8">
    <source>
        <dbReference type="ARBA" id="ARBA00022840"/>
    </source>
</evidence>
<dbReference type="GO" id="GO:0009423">
    <property type="term" value="P:chorismate biosynthetic process"/>
    <property type="evidence" value="ECO:0007669"/>
    <property type="project" value="UniProtKB-UniRule"/>
</dbReference>
<evidence type="ECO:0000256" key="2">
    <source>
        <dbReference type="ARBA" id="ARBA00006997"/>
    </source>
</evidence>
<dbReference type="Gene3D" id="3.40.50.300">
    <property type="entry name" value="P-loop containing nucleotide triphosphate hydrolases"/>
    <property type="match status" value="1"/>
</dbReference>
<dbReference type="EMBL" id="CP002279">
    <property type="protein sequence ID" value="AEH86037.1"/>
    <property type="molecule type" value="Genomic_DNA"/>
</dbReference>
<evidence type="ECO:0000256" key="3">
    <source>
        <dbReference type="ARBA" id="ARBA00012154"/>
    </source>
</evidence>
<proteinExistence type="inferred from homology"/>
<evidence type="ECO:0000256" key="1">
    <source>
        <dbReference type="ARBA" id="ARBA00004842"/>
    </source>
</evidence>
<dbReference type="GO" id="GO:0005524">
    <property type="term" value="F:ATP binding"/>
    <property type="evidence" value="ECO:0007669"/>
    <property type="project" value="UniProtKB-UniRule"/>
</dbReference>
<accession>F7Y1Y1</accession>
<dbReference type="PANTHER" id="PTHR21087">
    <property type="entry name" value="SHIKIMATE KINASE"/>
    <property type="match status" value="1"/>
</dbReference>
<keyword evidence="8 11" id="KW-0067">ATP-binding</keyword>
<dbReference type="GO" id="GO:0005829">
    <property type="term" value="C:cytosol"/>
    <property type="evidence" value="ECO:0007669"/>
    <property type="project" value="TreeGrafter"/>
</dbReference>
<dbReference type="InterPro" id="IPR000623">
    <property type="entry name" value="Shikimate_kinase/TSH1"/>
</dbReference>
<keyword evidence="6 11" id="KW-0547">Nucleotide-binding</keyword>
<comment type="catalytic activity">
    <reaction evidence="10 11">
        <text>shikimate + ATP = 3-phosphoshikimate + ADP + H(+)</text>
        <dbReference type="Rhea" id="RHEA:13121"/>
        <dbReference type="ChEBI" id="CHEBI:15378"/>
        <dbReference type="ChEBI" id="CHEBI:30616"/>
        <dbReference type="ChEBI" id="CHEBI:36208"/>
        <dbReference type="ChEBI" id="CHEBI:145989"/>
        <dbReference type="ChEBI" id="CHEBI:456216"/>
        <dbReference type="EC" id="2.7.1.71"/>
    </reaction>
</comment>
<feature type="binding site" evidence="11">
    <location>
        <position position="78"/>
    </location>
    <ligand>
        <name>substrate</name>
    </ligand>
</feature>
<comment type="pathway">
    <text evidence="1 11">Metabolic intermediate biosynthesis; chorismate biosynthesis; chorismate from D-erythrose 4-phosphate and phosphoenolpyruvate: step 5/7.</text>
</comment>
<dbReference type="EC" id="2.7.1.71" evidence="3 11"/>
<feature type="binding site" evidence="11">
    <location>
        <position position="54"/>
    </location>
    <ligand>
        <name>substrate</name>
    </ligand>
</feature>
<dbReference type="Pfam" id="PF01202">
    <property type="entry name" value="SKI"/>
    <property type="match status" value="1"/>
</dbReference>
<dbReference type="STRING" id="536019.Mesop_1555"/>
<dbReference type="NCBIfam" id="NF010552">
    <property type="entry name" value="PRK13946.1"/>
    <property type="match status" value="1"/>
</dbReference>
<reference evidence="12 13" key="1">
    <citation type="submission" date="2010-10" db="EMBL/GenBank/DDBJ databases">
        <title>Complete sequence of Mesorhizobium opportunistum WSM2075.</title>
        <authorList>
            <consortium name="US DOE Joint Genome Institute"/>
            <person name="Lucas S."/>
            <person name="Copeland A."/>
            <person name="Lapidus A."/>
            <person name="Cheng J.-F."/>
            <person name="Bruce D."/>
            <person name="Goodwin L."/>
            <person name="Pitluck S."/>
            <person name="Chertkov O."/>
            <person name="Misra M."/>
            <person name="Detter J.C."/>
            <person name="Han C."/>
            <person name="Tapia R."/>
            <person name="Land M."/>
            <person name="Hauser L."/>
            <person name="Kyrpides N."/>
            <person name="Ovchinnikova G."/>
            <person name="Mavrommatis K.M."/>
            <person name="Tiwari R.P."/>
            <person name="Howieson J.G."/>
            <person name="O'Hara G.W."/>
            <person name="Nandasena K.G."/>
            <person name="Woyke T."/>
        </authorList>
    </citation>
    <scope>NUCLEOTIDE SEQUENCE [LARGE SCALE GENOMIC DNA]</scope>
    <source>
        <strain evidence="13">LMG 24607 / HAMBI 3007 / WSM2075</strain>
    </source>
</reference>
<comment type="similarity">
    <text evidence="2 11">Belongs to the shikimate kinase family.</text>
</comment>
<keyword evidence="9 11" id="KW-0057">Aromatic amino acid biosynthesis</keyword>
<dbReference type="InterPro" id="IPR027417">
    <property type="entry name" value="P-loop_NTPase"/>
</dbReference>
<keyword evidence="5 11" id="KW-0808">Transferase</keyword>
<protein>
    <recommendedName>
        <fullName evidence="3 11">Shikimate kinase</fullName>
        <shortName evidence="11">SK</shortName>
        <ecNumber evidence="3 11">2.7.1.71</ecNumber>
    </recommendedName>
</protein>
<organism evidence="12 13">
    <name type="scientific">Mesorhizobium opportunistum (strain LMG 24607 / HAMBI 3007 / WSM2075)</name>
    <dbReference type="NCBI Taxonomy" id="536019"/>
    <lineage>
        <taxon>Bacteria</taxon>
        <taxon>Pseudomonadati</taxon>
        <taxon>Pseudomonadota</taxon>
        <taxon>Alphaproteobacteria</taxon>
        <taxon>Hyphomicrobiales</taxon>
        <taxon>Phyllobacteriaceae</taxon>
        <taxon>Mesorhizobium</taxon>
    </lineage>
</organism>
<comment type="subcellular location">
    <subcellularLocation>
        <location evidence="11">Cytoplasm</location>
    </subcellularLocation>
</comment>
<sequence length="203" mass="22249">MNALHANPPGETSAALVNRLGSRSIVFVGLMGAGKTAIGRKVATMLSLPFIDSDQEIESVSRMTVPELFERYGETEFRALEQRVILRVLENGPQVLSTGGGAFMNAQTREAIATHGVSVWLKAELDLLMERVSKKQNRPLLKSADPRAVLERLMGERYPVYATADVTVPTRDDRKEIIAAEVLEALCRHFGIEENAATGEVES</sequence>
<dbReference type="UniPathway" id="UPA00053">
    <property type="reaction ID" value="UER00088"/>
</dbReference>
<dbReference type="PRINTS" id="PR01100">
    <property type="entry name" value="SHIKIMTKNASE"/>
</dbReference>
<feature type="binding site" evidence="11">
    <location>
        <position position="100"/>
    </location>
    <ligand>
        <name>substrate</name>
    </ligand>
</feature>
<dbReference type="InterPro" id="IPR023000">
    <property type="entry name" value="Shikimate_kinase_CS"/>
</dbReference>
<feature type="binding site" evidence="11">
    <location>
        <position position="157"/>
    </location>
    <ligand>
        <name>substrate</name>
    </ligand>
</feature>
<keyword evidence="11" id="KW-0460">Magnesium</keyword>
<feature type="binding site" evidence="11">
    <location>
        <begin position="32"/>
        <end position="37"/>
    </location>
    <ligand>
        <name>ATP</name>
        <dbReference type="ChEBI" id="CHEBI:30616"/>
    </ligand>
</feature>
<comment type="subunit">
    <text evidence="11">Monomer.</text>
</comment>
<evidence type="ECO:0000256" key="11">
    <source>
        <dbReference type="HAMAP-Rule" id="MF_00109"/>
    </source>
</evidence>
<dbReference type="GO" id="GO:0008652">
    <property type="term" value="P:amino acid biosynthetic process"/>
    <property type="evidence" value="ECO:0007669"/>
    <property type="project" value="UniProtKB-KW"/>
</dbReference>
<dbReference type="GO" id="GO:0000287">
    <property type="term" value="F:magnesium ion binding"/>
    <property type="evidence" value="ECO:0007669"/>
    <property type="project" value="UniProtKB-UniRule"/>
</dbReference>
<evidence type="ECO:0000256" key="4">
    <source>
        <dbReference type="ARBA" id="ARBA00022605"/>
    </source>
</evidence>
<evidence type="ECO:0000256" key="9">
    <source>
        <dbReference type="ARBA" id="ARBA00023141"/>
    </source>
</evidence>
<dbReference type="PROSITE" id="PS01128">
    <property type="entry name" value="SHIKIMATE_KINASE"/>
    <property type="match status" value="1"/>
</dbReference>
<evidence type="ECO:0000256" key="7">
    <source>
        <dbReference type="ARBA" id="ARBA00022777"/>
    </source>
</evidence>
<dbReference type="eggNOG" id="COG0703">
    <property type="taxonomic scope" value="Bacteria"/>
</dbReference>